<keyword evidence="3" id="KW-1185">Reference proteome</keyword>
<accession>A0AAE1YS50</accession>
<dbReference type="AlphaFoldDB" id="A0AAE1YS50"/>
<evidence type="ECO:0000256" key="1">
    <source>
        <dbReference type="SAM" id="MobiDB-lite"/>
    </source>
</evidence>
<comment type="caution">
    <text evidence="2">The sequence shown here is derived from an EMBL/GenBank/DDBJ whole genome shotgun (WGS) entry which is preliminary data.</text>
</comment>
<feature type="region of interest" description="Disordered" evidence="1">
    <location>
        <begin position="14"/>
        <end position="93"/>
    </location>
</feature>
<dbReference type="EMBL" id="JACGWO010000002">
    <property type="protein sequence ID" value="KAK4435249.1"/>
    <property type="molecule type" value="Genomic_DNA"/>
</dbReference>
<sequence length="201" mass="21903">MSIYVEVVQGVEGAGEGLEVDAVGEGAEGGLDDDEGGELVDSEFDEDVEDNNEQMGNESVQIEDQMIGKRKAPEPTTDGAINTNERERESSGTQAAMMYPPLPSQCAEEEEFEPCITQQMPSQATNIPIYKPGPSMYQQLQQSNTHLNPRVQIRAPPPMIGIHGVPIFSTTPRTQADINPHPIITDGEQKYLDLSQISSTD</sequence>
<evidence type="ECO:0000313" key="3">
    <source>
        <dbReference type="Proteomes" id="UP001293254"/>
    </source>
</evidence>
<proteinExistence type="predicted"/>
<reference evidence="2" key="2">
    <citation type="journal article" date="2024" name="Plant">
        <title>Genomic evolution and insights into agronomic trait innovations of Sesamum species.</title>
        <authorList>
            <person name="Miao H."/>
            <person name="Wang L."/>
            <person name="Qu L."/>
            <person name="Liu H."/>
            <person name="Sun Y."/>
            <person name="Le M."/>
            <person name="Wang Q."/>
            <person name="Wei S."/>
            <person name="Zheng Y."/>
            <person name="Lin W."/>
            <person name="Duan Y."/>
            <person name="Cao H."/>
            <person name="Xiong S."/>
            <person name="Wang X."/>
            <person name="Wei L."/>
            <person name="Li C."/>
            <person name="Ma Q."/>
            <person name="Ju M."/>
            <person name="Zhao R."/>
            <person name="Li G."/>
            <person name="Mu C."/>
            <person name="Tian Q."/>
            <person name="Mei H."/>
            <person name="Zhang T."/>
            <person name="Gao T."/>
            <person name="Zhang H."/>
        </authorList>
    </citation>
    <scope>NUCLEOTIDE SEQUENCE</scope>
    <source>
        <strain evidence="2">3651</strain>
    </source>
</reference>
<organism evidence="2 3">
    <name type="scientific">Sesamum alatum</name>
    <dbReference type="NCBI Taxonomy" id="300844"/>
    <lineage>
        <taxon>Eukaryota</taxon>
        <taxon>Viridiplantae</taxon>
        <taxon>Streptophyta</taxon>
        <taxon>Embryophyta</taxon>
        <taxon>Tracheophyta</taxon>
        <taxon>Spermatophyta</taxon>
        <taxon>Magnoliopsida</taxon>
        <taxon>eudicotyledons</taxon>
        <taxon>Gunneridae</taxon>
        <taxon>Pentapetalae</taxon>
        <taxon>asterids</taxon>
        <taxon>lamiids</taxon>
        <taxon>Lamiales</taxon>
        <taxon>Pedaliaceae</taxon>
        <taxon>Sesamum</taxon>
    </lineage>
</organism>
<dbReference type="Proteomes" id="UP001293254">
    <property type="component" value="Unassembled WGS sequence"/>
</dbReference>
<name>A0AAE1YS50_9LAMI</name>
<protein>
    <submittedName>
        <fullName evidence="2">Uncharacterized protein</fullName>
    </submittedName>
</protein>
<feature type="compositionally biased region" description="Acidic residues" evidence="1">
    <location>
        <begin position="30"/>
        <end position="52"/>
    </location>
</feature>
<feature type="compositionally biased region" description="Polar residues" evidence="1">
    <location>
        <begin position="53"/>
        <end position="62"/>
    </location>
</feature>
<evidence type="ECO:0000313" key="2">
    <source>
        <dbReference type="EMBL" id="KAK4435249.1"/>
    </source>
</evidence>
<reference evidence="2" key="1">
    <citation type="submission" date="2020-06" db="EMBL/GenBank/DDBJ databases">
        <authorList>
            <person name="Li T."/>
            <person name="Hu X."/>
            <person name="Zhang T."/>
            <person name="Song X."/>
            <person name="Zhang H."/>
            <person name="Dai N."/>
            <person name="Sheng W."/>
            <person name="Hou X."/>
            <person name="Wei L."/>
        </authorList>
    </citation>
    <scope>NUCLEOTIDE SEQUENCE</scope>
    <source>
        <strain evidence="2">3651</strain>
        <tissue evidence="2">Leaf</tissue>
    </source>
</reference>
<gene>
    <name evidence="2" type="ORF">Salat_0688200</name>
</gene>